<accession>A0A3P3YEU9</accession>
<evidence type="ECO:0000256" key="1">
    <source>
        <dbReference type="SAM" id="Phobius"/>
    </source>
</evidence>
<organism evidence="2 3">
    <name type="scientific">Plasmodiophora brassicae</name>
    <name type="common">Clubroot disease agent</name>
    <dbReference type="NCBI Taxonomy" id="37360"/>
    <lineage>
        <taxon>Eukaryota</taxon>
        <taxon>Sar</taxon>
        <taxon>Rhizaria</taxon>
        <taxon>Endomyxa</taxon>
        <taxon>Phytomyxea</taxon>
        <taxon>Plasmodiophorida</taxon>
        <taxon>Plasmodiophoridae</taxon>
        <taxon>Plasmodiophora</taxon>
    </lineage>
</organism>
<keyword evidence="1" id="KW-0812">Transmembrane</keyword>
<sequence length="294" mass="32336">MRPRTQAPSPSNRYAVVVGCIVVGFLVSITVQIRLMSGGARPAARSPRRLAALLHWPQTGLPVWQEIAKRPSQQCLYTKMDRRIVADSDGRICFRHHQFANGCCSVALPVEACGAGCSEAWNCCVRHSLCVACCIARTSNASSMETFRHCSNRCLFTSESTVSGNRFKSDLKYCYSDQHSIPPSAASLQLAPLGWSCDRACESAAGEPCVACTTQDGREFPAITSAGTCIVNGKEHMLDCQISRHDVRRLCNCLPKELDPHSVLFNHDRLRIASHVQIFLTPVPLHTGRRPIRA</sequence>
<dbReference type="GO" id="GO:2000640">
    <property type="term" value="P:positive regulation of SREBP signaling pathway"/>
    <property type="evidence" value="ECO:0007669"/>
    <property type="project" value="InterPro"/>
</dbReference>
<dbReference type="AlphaFoldDB" id="A0A3P3YEU9"/>
<proteinExistence type="predicted"/>
<dbReference type="Proteomes" id="UP000290189">
    <property type="component" value="Unassembled WGS sequence"/>
</dbReference>
<gene>
    <name evidence="2" type="ORF">PLBR_LOCUS5899</name>
</gene>
<evidence type="ECO:0000313" key="3">
    <source>
        <dbReference type="Proteomes" id="UP000290189"/>
    </source>
</evidence>
<dbReference type="Pfam" id="PF10218">
    <property type="entry name" value="SPRING1"/>
    <property type="match status" value="1"/>
</dbReference>
<geneLocation type="mitochondrion" evidence="2"/>
<dbReference type="EMBL" id="OVEO01000010">
    <property type="protein sequence ID" value="SPQ98684.1"/>
    <property type="molecule type" value="Genomic_DNA"/>
</dbReference>
<keyword evidence="2" id="KW-0496">Mitochondrion</keyword>
<dbReference type="InterPro" id="IPR019352">
    <property type="entry name" value="SPRING1"/>
</dbReference>
<reference evidence="2 3" key="1">
    <citation type="submission" date="2018-03" db="EMBL/GenBank/DDBJ databases">
        <authorList>
            <person name="Fogelqvist J."/>
        </authorList>
    </citation>
    <scope>NUCLEOTIDE SEQUENCE [LARGE SCALE GENOMIC DNA]</scope>
</reference>
<name>A0A3P3YEU9_PLABS</name>
<keyword evidence="1" id="KW-1133">Transmembrane helix</keyword>
<keyword evidence="1" id="KW-0472">Membrane</keyword>
<protein>
    <submittedName>
        <fullName evidence="2">Uncharacterized protein</fullName>
    </submittedName>
</protein>
<evidence type="ECO:0000313" key="2">
    <source>
        <dbReference type="EMBL" id="SPQ98684.1"/>
    </source>
</evidence>
<feature type="transmembrane region" description="Helical" evidence="1">
    <location>
        <begin position="14"/>
        <end position="35"/>
    </location>
</feature>